<organism evidence="2 3">
    <name type="scientific">Gonium pectorale</name>
    <name type="common">Green alga</name>
    <dbReference type="NCBI Taxonomy" id="33097"/>
    <lineage>
        <taxon>Eukaryota</taxon>
        <taxon>Viridiplantae</taxon>
        <taxon>Chlorophyta</taxon>
        <taxon>core chlorophytes</taxon>
        <taxon>Chlorophyceae</taxon>
        <taxon>CS clade</taxon>
        <taxon>Chlamydomonadales</taxon>
        <taxon>Volvocaceae</taxon>
        <taxon>Gonium</taxon>
    </lineage>
</organism>
<protein>
    <submittedName>
        <fullName evidence="2">Uncharacterized protein</fullName>
    </submittedName>
</protein>
<comment type="caution">
    <text evidence="2">The sequence shown here is derived from an EMBL/GenBank/DDBJ whole genome shotgun (WGS) entry which is preliminary data.</text>
</comment>
<dbReference type="AlphaFoldDB" id="A0A150GB34"/>
<accession>A0A150GB34</accession>
<sequence length="540" mass="54899">MQQAFQPQTFFVPAGVPAPAPTPIRHHSVLKPEHKNSKATRRGPMDEMRQLVRILVKLMPESSRFLTVPDEGGGGNRVKEEHIKDYLNKVLGRSHDASDETPPYPEWGLSSGWAAYLSQLFTWAKGSTVTSDQALRCARRLPGRSWETLSEELEKLRLCPGAWPLPLRKDAVREVQKKYEETGQLPPRTTQPALQIAVPPGGMPAGAILMDPTTLAPLVALTAGMGAGVPAPQVTPVAAAATAATAAAAAATGNGGETDTSAGAGAGAKRPLQAGPEEDGQPAAAVAGGAVNVVTATAGPSNAAAAASAAAAAMAQPMLVRPGLVAVPPGSMASVPASLGYYQGPGPAPKKQRRGKERADPFPNLGDYTELELWHLSYRIAMVAKAPGKANTTGMEQLGDLIWTRDLLERAVAEANRPYRSAGIPTLAGHVAPGVVAPGQPMQHAAAPAPGPAPASAAAAGAGAGAGAAAAAHEAAQAAATGDAAAQAKTGFPLATINLGVNANVRVLQPGAMAGAPVGQAVHLVQQAGQPVGQHGCCAG</sequence>
<feature type="region of interest" description="Disordered" evidence="1">
    <location>
        <begin position="252"/>
        <end position="283"/>
    </location>
</feature>
<proteinExistence type="predicted"/>
<dbReference type="Proteomes" id="UP000075714">
    <property type="component" value="Unassembled WGS sequence"/>
</dbReference>
<name>A0A150GB34_GONPE</name>
<reference evidence="3" key="1">
    <citation type="journal article" date="2016" name="Nat. Commun.">
        <title>The Gonium pectorale genome demonstrates co-option of cell cycle regulation during the evolution of multicellularity.</title>
        <authorList>
            <person name="Hanschen E.R."/>
            <person name="Marriage T.N."/>
            <person name="Ferris P.J."/>
            <person name="Hamaji T."/>
            <person name="Toyoda A."/>
            <person name="Fujiyama A."/>
            <person name="Neme R."/>
            <person name="Noguchi H."/>
            <person name="Minakuchi Y."/>
            <person name="Suzuki M."/>
            <person name="Kawai-Toyooka H."/>
            <person name="Smith D.R."/>
            <person name="Sparks H."/>
            <person name="Anderson J."/>
            <person name="Bakaric R."/>
            <person name="Luria V."/>
            <person name="Karger A."/>
            <person name="Kirschner M.W."/>
            <person name="Durand P.M."/>
            <person name="Michod R.E."/>
            <person name="Nozaki H."/>
            <person name="Olson B.J."/>
        </authorList>
    </citation>
    <scope>NUCLEOTIDE SEQUENCE [LARGE SCALE GENOMIC DNA]</scope>
    <source>
        <strain evidence="3">NIES-2863</strain>
    </source>
</reference>
<dbReference type="EMBL" id="LSYV01000039">
    <property type="protein sequence ID" value="KXZ47052.1"/>
    <property type="molecule type" value="Genomic_DNA"/>
</dbReference>
<evidence type="ECO:0000313" key="3">
    <source>
        <dbReference type="Proteomes" id="UP000075714"/>
    </source>
</evidence>
<dbReference type="OrthoDB" id="547887at2759"/>
<evidence type="ECO:0000313" key="2">
    <source>
        <dbReference type="EMBL" id="KXZ47052.1"/>
    </source>
</evidence>
<gene>
    <name evidence="2" type="ORF">GPECTOR_38g289</name>
</gene>
<keyword evidence="3" id="KW-1185">Reference proteome</keyword>
<evidence type="ECO:0000256" key="1">
    <source>
        <dbReference type="SAM" id="MobiDB-lite"/>
    </source>
</evidence>
<feature type="region of interest" description="Disordered" evidence="1">
    <location>
        <begin position="343"/>
        <end position="363"/>
    </location>
</feature>